<dbReference type="Pfam" id="PF13306">
    <property type="entry name" value="LRR_5"/>
    <property type="match status" value="2"/>
</dbReference>
<dbReference type="PANTHER" id="PTHR45661:SF3">
    <property type="entry name" value="IG-LIKE DOMAIN-CONTAINING PROTEIN"/>
    <property type="match status" value="1"/>
</dbReference>
<dbReference type="Proteomes" id="UP000217549">
    <property type="component" value="Chromosome I"/>
</dbReference>
<dbReference type="AlphaFoldDB" id="A0A285PTF1"/>
<proteinExistence type="predicted"/>
<dbReference type="InterPro" id="IPR003343">
    <property type="entry name" value="Big_2"/>
</dbReference>
<dbReference type="SUPFAM" id="SSF49373">
    <property type="entry name" value="Invasin/intimin cell-adhesion fragments"/>
    <property type="match status" value="2"/>
</dbReference>
<dbReference type="KEGG" id="ehl:EHLA_1834"/>
<feature type="domain" description="BIG2" evidence="2">
    <location>
        <begin position="598"/>
        <end position="676"/>
    </location>
</feature>
<evidence type="ECO:0000256" key="1">
    <source>
        <dbReference type="SAM" id="SignalP"/>
    </source>
</evidence>
<name>A0A285PTF1_9FIRM</name>
<dbReference type="Gene3D" id="2.60.40.1080">
    <property type="match status" value="2"/>
</dbReference>
<dbReference type="Pfam" id="PF02368">
    <property type="entry name" value="Big_2"/>
    <property type="match status" value="1"/>
</dbReference>
<dbReference type="InterPro" id="IPR053139">
    <property type="entry name" value="Surface_bspA-like"/>
</dbReference>
<organism evidence="3 4">
    <name type="scientific">Anaerobutyricum hallii</name>
    <dbReference type="NCBI Taxonomy" id="39488"/>
    <lineage>
        <taxon>Bacteria</taxon>
        <taxon>Bacillati</taxon>
        <taxon>Bacillota</taxon>
        <taxon>Clostridia</taxon>
        <taxon>Lachnospirales</taxon>
        <taxon>Lachnospiraceae</taxon>
        <taxon>Anaerobutyricum</taxon>
    </lineage>
</organism>
<dbReference type="PANTHER" id="PTHR45661">
    <property type="entry name" value="SURFACE ANTIGEN"/>
    <property type="match status" value="1"/>
</dbReference>
<evidence type="ECO:0000313" key="3">
    <source>
        <dbReference type="EMBL" id="SOB72537.1"/>
    </source>
</evidence>
<protein>
    <submittedName>
        <fullName evidence="3">Invasin/intimin cell-adhesions</fullName>
    </submittedName>
</protein>
<dbReference type="InterPro" id="IPR008964">
    <property type="entry name" value="Invasin/intimin_cell_adhesion"/>
</dbReference>
<accession>A0A285PTF1</accession>
<evidence type="ECO:0000259" key="2">
    <source>
        <dbReference type="SMART" id="SM00635"/>
    </source>
</evidence>
<dbReference type="Gene3D" id="3.80.10.10">
    <property type="entry name" value="Ribonuclease Inhibitor"/>
    <property type="match status" value="3"/>
</dbReference>
<dbReference type="InterPro" id="IPR032675">
    <property type="entry name" value="LRR_dom_sf"/>
</dbReference>
<feature type="chain" id="PRO_5039493096" evidence="1">
    <location>
        <begin position="29"/>
        <end position="678"/>
    </location>
</feature>
<evidence type="ECO:0000313" key="4">
    <source>
        <dbReference type="Proteomes" id="UP000217549"/>
    </source>
</evidence>
<reference evidence="4" key="1">
    <citation type="submission" date="2017-09" db="EMBL/GenBank/DDBJ databases">
        <authorList>
            <person name="Shetty A S."/>
        </authorList>
    </citation>
    <scope>NUCLEOTIDE SEQUENCE [LARGE SCALE GENOMIC DNA]</scope>
</reference>
<sequence>MRLKLKQMMAVSLSAAMLLAVAPGEAVFANVKQGNIVNTKLMSGDTEKSGGSEASEYGNLMYRDQLDDSDITWSVYDSGKLVIEGTGATPDWSPWFYYKEQITDVIIGDGITTLGERNFMNYPNLKTVTIKGVLSKISNSAFEGCKQIKSITATGAVNAAGKKVLQLGECVFKDCTGLESVEFTGSLAVSKNAFEGCTSLGSVKVKESDMALLGNYAFLNCTKLTEADIPGKLLIQEGAFFECTSLKKFDFSKVSSIGKIAFYHCSSLENIVLPENVTTIGNSAFQGCNGVTSLNIPGTVKTIGEYAFYGCENLKELVIDEGVSSIGKHAFAECKSLETITLPKSAALGENIFTDYRPIKTIRYTGTREEWIAAGLNQNNFYNATVYYEYTADHKHTFVTYTYTYTNSCTEPGERVTKCKDCGYIQLKETLPAQGHDWEVVSEKKATCKEEGLQNLKCRRCGETKKVVRIGAHQFSSWQTIKDATVFSPEVQIRTCNVCGYKETRNNGKKLAATMKVNAAKLPLKIKQKTTVLKVSGLANGDSVASWKSGNTKVVKVSGKPNGTCTLVAGRKKGKTTITIILKSGLKKKITITVQKAAVKTAKITGMSKNLKLKKNQTVTLKAAVAPLTSLQKLKYKSSNKKIVTVTSKGVVKAKKKGNAVITVQSGSKTVKCKVTVK</sequence>
<dbReference type="SMART" id="SM00635">
    <property type="entry name" value="BID_2"/>
    <property type="match status" value="2"/>
</dbReference>
<dbReference type="EMBL" id="LT907978">
    <property type="protein sequence ID" value="SOB72537.1"/>
    <property type="molecule type" value="Genomic_DNA"/>
</dbReference>
<dbReference type="SUPFAM" id="SSF52058">
    <property type="entry name" value="L domain-like"/>
    <property type="match status" value="1"/>
</dbReference>
<feature type="domain" description="BIG2" evidence="2">
    <location>
        <begin position="511"/>
        <end position="592"/>
    </location>
</feature>
<dbReference type="RefSeq" id="WP_096240440.1">
    <property type="nucleotide sequence ID" value="NZ_LT907978.1"/>
</dbReference>
<feature type="signal peptide" evidence="1">
    <location>
        <begin position="1"/>
        <end position="28"/>
    </location>
</feature>
<gene>
    <name evidence="3" type="ORF">EHLA_1834</name>
</gene>
<dbReference type="InterPro" id="IPR026906">
    <property type="entry name" value="LRR_5"/>
</dbReference>
<keyword evidence="4" id="KW-1185">Reference proteome</keyword>
<keyword evidence="1" id="KW-0732">Signal</keyword>